<keyword evidence="4 6" id="KW-0274">FAD</keyword>
<evidence type="ECO:0000259" key="7">
    <source>
        <dbReference type="Pfam" id="PF01266"/>
    </source>
</evidence>
<dbReference type="PANTHER" id="PTHR11530:SF11">
    <property type="entry name" value="D-ASPARTATE OXIDASE"/>
    <property type="match status" value="1"/>
</dbReference>
<dbReference type="PIRSF" id="PIRSF000189">
    <property type="entry name" value="D-aa_oxidase"/>
    <property type="match status" value="1"/>
</dbReference>
<dbReference type="InterPro" id="IPR006076">
    <property type="entry name" value="FAD-dep_OxRdtase"/>
</dbReference>
<dbReference type="Gene3D" id="3.40.50.720">
    <property type="entry name" value="NAD(P)-binding Rossmann-like Domain"/>
    <property type="match status" value="1"/>
</dbReference>
<dbReference type="GO" id="GO:0071949">
    <property type="term" value="F:FAD binding"/>
    <property type="evidence" value="ECO:0007669"/>
    <property type="project" value="InterPro"/>
</dbReference>
<evidence type="ECO:0000256" key="6">
    <source>
        <dbReference type="PIRSR" id="PIRSR000189-1"/>
    </source>
</evidence>
<feature type="binding site" evidence="6">
    <location>
        <begin position="50"/>
        <end position="51"/>
    </location>
    <ligand>
        <name>FAD</name>
        <dbReference type="ChEBI" id="CHEBI:57692"/>
    </ligand>
</feature>
<dbReference type="OrthoDB" id="2015447at2759"/>
<dbReference type="GO" id="GO:0003884">
    <property type="term" value="F:D-amino-acid oxidase activity"/>
    <property type="evidence" value="ECO:0007669"/>
    <property type="project" value="InterPro"/>
</dbReference>
<evidence type="ECO:0000313" key="9">
    <source>
        <dbReference type="Proteomes" id="UP000219338"/>
    </source>
</evidence>
<accession>A0A284RVX9</accession>
<evidence type="ECO:0000313" key="8">
    <source>
        <dbReference type="EMBL" id="SJL12914.1"/>
    </source>
</evidence>
<dbReference type="AlphaFoldDB" id="A0A284RVX9"/>
<protein>
    <recommendedName>
        <fullName evidence="7">FAD dependent oxidoreductase domain-containing protein</fullName>
    </recommendedName>
</protein>
<dbReference type="GO" id="GO:0005737">
    <property type="term" value="C:cytoplasm"/>
    <property type="evidence" value="ECO:0007669"/>
    <property type="project" value="TreeGrafter"/>
</dbReference>
<dbReference type="PANTHER" id="PTHR11530">
    <property type="entry name" value="D-AMINO ACID OXIDASE"/>
    <property type="match status" value="1"/>
</dbReference>
<feature type="binding site" evidence="6">
    <location>
        <position position="169"/>
    </location>
    <ligand>
        <name>FAD</name>
        <dbReference type="ChEBI" id="CHEBI:57692"/>
    </ligand>
</feature>
<gene>
    <name evidence="8" type="ORF">ARMOST_16347</name>
</gene>
<evidence type="ECO:0000256" key="2">
    <source>
        <dbReference type="ARBA" id="ARBA00006730"/>
    </source>
</evidence>
<feature type="binding site" evidence="6">
    <location>
        <position position="315"/>
    </location>
    <ligand>
        <name>D-dopa</name>
        <dbReference type="ChEBI" id="CHEBI:149689"/>
    </ligand>
</feature>
<dbReference type="EMBL" id="FUEG01000018">
    <property type="protein sequence ID" value="SJL12914.1"/>
    <property type="molecule type" value="Genomic_DNA"/>
</dbReference>
<feature type="domain" description="FAD dependent oxidoreductase" evidence="7">
    <location>
        <begin position="9"/>
        <end position="353"/>
    </location>
</feature>
<evidence type="ECO:0000256" key="3">
    <source>
        <dbReference type="ARBA" id="ARBA00022630"/>
    </source>
</evidence>
<dbReference type="Pfam" id="PF01266">
    <property type="entry name" value="DAO"/>
    <property type="match status" value="1"/>
</dbReference>
<dbReference type="GO" id="GO:0019478">
    <property type="term" value="P:D-amino acid catabolic process"/>
    <property type="evidence" value="ECO:0007669"/>
    <property type="project" value="TreeGrafter"/>
</dbReference>
<feature type="binding site" evidence="6">
    <location>
        <position position="342"/>
    </location>
    <ligand>
        <name>D-dopa</name>
        <dbReference type="ChEBI" id="CHEBI:149689"/>
    </ligand>
</feature>
<organism evidence="8 9">
    <name type="scientific">Armillaria ostoyae</name>
    <name type="common">Armillaria root rot fungus</name>
    <dbReference type="NCBI Taxonomy" id="47428"/>
    <lineage>
        <taxon>Eukaryota</taxon>
        <taxon>Fungi</taxon>
        <taxon>Dikarya</taxon>
        <taxon>Basidiomycota</taxon>
        <taxon>Agaricomycotina</taxon>
        <taxon>Agaricomycetes</taxon>
        <taxon>Agaricomycetidae</taxon>
        <taxon>Agaricales</taxon>
        <taxon>Marasmiineae</taxon>
        <taxon>Physalacriaceae</taxon>
        <taxon>Armillaria</taxon>
    </lineage>
</organism>
<proteinExistence type="inferred from homology"/>
<comment type="similarity">
    <text evidence="2">Belongs to the DAMOX/DASOX family.</text>
</comment>
<feature type="binding site" evidence="6">
    <location>
        <position position="236"/>
    </location>
    <ligand>
        <name>D-dopa</name>
        <dbReference type="ChEBI" id="CHEBI:149689"/>
    </ligand>
</feature>
<dbReference type="Proteomes" id="UP000219338">
    <property type="component" value="Unassembled WGS sequence"/>
</dbReference>
<evidence type="ECO:0000256" key="1">
    <source>
        <dbReference type="ARBA" id="ARBA00001974"/>
    </source>
</evidence>
<dbReference type="OMA" id="KETFRIM"/>
<keyword evidence="9" id="KW-1185">Reference proteome</keyword>
<keyword evidence="3" id="KW-0285">Flavoprotein</keyword>
<reference evidence="9" key="1">
    <citation type="journal article" date="2017" name="Nat. Ecol. Evol.">
        <title>Genome expansion and lineage-specific genetic innovations in the forest pathogenic fungi Armillaria.</title>
        <authorList>
            <person name="Sipos G."/>
            <person name="Prasanna A.N."/>
            <person name="Walter M.C."/>
            <person name="O'Connor E."/>
            <person name="Balint B."/>
            <person name="Krizsan K."/>
            <person name="Kiss B."/>
            <person name="Hess J."/>
            <person name="Varga T."/>
            <person name="Slot J."/>
            <person name="Riley R."/>
            <person name="Boka B."/>
            <person name="Rigling D."/>
            <person name="Barry K."/>
            <person name="Lee J."/>
            <person name="Mihaltcheva S."/>
            <person name="LaButti K."/>
            <person name="Lipzen A."/>
            <person name="Waldron R."/>
            <person name="Moloney N.M."/>
            <person name="Sperisen C."/>
            <person name="Kredics L."/>
            <person name="Vagvoelgyi C."/>
            <person name="Patrignani A."/>
            <person name="Fitzpatrick D."/>
            <person name="Nagy I."/>
            <person name="Doyle S."/>
            <person name="Anderson J.B."/>
            <person name="Grigoriev I.V."/>
            <person name="Gueldener U."/>
            <person name="Muensterkoetter M."/>
            <person name="Nagy L.G."/>
        </authorList>
    </citation>
    <scope>NUCLEOTIDE SEQUENCE [LARGE SCALE GENOMIC DNA]</scope>
    <source>
        <strain evidence="9">C18/9</strain>
    </source>
</reference>
<dbReference type="SUPFAM" id="SSF54373">
    <property type="entry name" value="FAD-linked reductases, C-terminal domain"/>
    <property type="match status" value="1"/>
</dbReference>
<evidence type="ECO:0000256" key="5">
    <source>
        <dbReference type="ARBA" id="ARBA00023002"/>
    </source>
</evidence>
<sequence length="368" mass="39760">MAEKASNEIIVIGAGVVGLTTALKIQEKGGYHVTIIAETLPTDPKTSRYTSHWAGAQHATSADSPGVHPNQLEMDKETFRIMWDLSAPGSDTAGCFMRLQMASYAGYQLEKPSVWEFMPDFKYLTEEELVPSMVDGSSFTTVTIDVPVYLNYLFSRFLSKGGAAAKGQVQHIKQVIEGGVGAFTGAKNCPKPVALVICAGLGARFLGGVEDKDMYPIRGQTVLVRAPWVKEMPCFHLADGAISYVIPRRSGDVIIGGTFLVDDWYPTARSDTKREILERVIKLYPNIAPPDVRAVREPTVADLEAIVIEDGCGLRPGRKGGVRLEVDSSGSIPLVFNYGHGGYGYQSSWGTAGVALTLLEGVLAGKRD</sequence>
<keyword evidence="5" id="KW-0560">Oxidoreductase</keyword>
<dbReference type="Gene3D" id="3.30.9.10">
    <property type="entry name" value="D-Amino Acid Oxidase, subunit A, domain 2"/>
    <property type="match status" value="1"/>
</dbReference>
<name>A0A284RVX9_ARMOS</name>
<comment type="cofactor">
    <cofactor evidence="1 6">
        <name>FAD</name>
        <dbReference type="ChEBI" id="CHEBI:57692"/>
    </cofactor>
</comment>
<dbReference type="STRING" id="47428.A0A284RVX9"/>
<evidence type="ECO:0000256" key="4">
    <source>
        <dbReference type="ARBA" id="ARBA00022827"/>
    </source>
</evidence>
<dbReference type="SUPFAM" id="SSF51971">
    <property type="entry name" value="Nucleotide-binding domain"/>
    <property type="match status" value="1"/>
</dbReference>
<dbReference type="InterPro" id="IPR023209">
    <property type="entry name" value="DAO"/>
</dbReference>